<dbReference type="Gene3D" id="3.40.120.10">
    <property type="entry name" value="Alpha-D-Glucose-1,6-Bisphosphate, subunit A, domain 3"/>
    <property type="match status" value="3"/>
</dbReference>
<evidence type="ECO:0000313" key="12">
    <source>
        <dbReference type="EMBL" id="GAA4468641.1"/>
    </source>
</evidence>
<keyword evidence="6" id="KW-0413">Isomerase</keyword>
<sequence length="468" mass="51487">MITEKIKFGTDGWRAIIAKDFTVYNVARVSKGLAEWLKPKHAAPVVLVGHDCRFGGRLFAETAAGVLCANGVKVLLADGFISTPMISLGVLKLGAHQGVVITASHNPPSYNGYKLKGPHGGPSSPKDIAAVEALIPDEVDMPQQSIAYWKEKGMLETVALEDLYVEYLKEKFDFEMLNRSPFKMAYDAMYGAGQNVIRRLLPDAVLVHCEDNPGFKGQAPEPLDKNLRELATTIATTPEIKIGLATDGDADRIGLYDEDGNFVDAHNIILLLIHYLHKYKGMTGKVVIAFSVTDRVKKLCAHYGLPVEVTAIGFKYISEIMVHDDVLVGGEESGGIAVKGHIPERDGIYDGLALYELMTKTGKTLKQLCEEVYDIIGRFVYDRHDLHIENDKKEAIIKKAADGGYARFGKYGYDRVETIDGIKYHLDNGGWIMLRASGTEPLLRVYAEGNSKEETQDILADVKATILA</sequence>
<dbReference type="InterPro" id="IPR016055">
    <property type="entry name" value="A-D-PHexomutase_a/b/a-I/II/III"/>
</dbReference>
<protein>
    <submittedName>
        <fullName evidence="12">Phosphoglucomutase/phosphomannomutase family protein</fullName>
    </submittedName>
</protein>
<evidence type="ECO:0000259" key="10">
    <source>
        <dbReference type="Pfam" id="PF02879"/>
    </source>
</evidence>
<evidence type="ECO:0000256" key="4">
    <source>
        <dbReference type="ARBA" id="ARBA00022723"/>
    </source>
</evidence>
<dbReference type="Gene3D" id="3.30.310.50">
    <property type="entry name" value="Alpha-D-phosphohexomutase, C-terminal domain"/>
    <property type="match status" value="1"/>
</dbReference>
<dbReference type="PROSITE" id="PS00710">
    <property type="entry name" value="PGM_PMM"/>
    <property type="match status" value="1"/>
</dbReference>
<evidence type="ECO:0000259" key="11">
    <source>
        <dbReference type="Pfam" id="PF02880"/>
    </source>
</evidence>
<dbReference type="CDD" id="cd05800">
    <property type="entry name" value="PGM_like2"/>
    <property type="match status" value="1"/>
</dbReference>
<gene>
    <name evidence="12" type="ORF">GCM10023093_26650</name>
</gene>
<evidence type="ECO:0000256" key="5">
    <source>
        <dbReference type="ARBA" id="ARBA00022842"/>
    </source>
</evidence>
<dbReference type="EMBL" id="BAABFA010000019">
    <property type="protein sequence ID" value="GAA4468641.1"/>
    <property type="molecule type" value="Genomic_DNA"/>
</dbReference>
<evidence type="ECO:0000256" key="1">
    <source>
        <dbReference type="ARBA" id="ARBA00001946"/>
    </source>
</evidence>
<proteinExistence type="inferred from homology"/>
<dbReference type="Pfam" id="PF02880">
    <property type="entry name" value="PGM_PMM_III"/>
    <property type="match status" value="1"/>
</dbReference>
<evidence type="ECO:0000256" key="6">
    <source>
        <dbReference type="ARBA" id="ARBA00023235"/>
    </source>
</evidence>
<dbReference type="InterPro" id="IPR005843">
    <property type="entry name" value="A-D-PHexomutase_C"/>
</dbReference>
<evidence type="ECO:0000256" key="2">
    <source>
        <dbReference type="ARBA" id="ARBA00010231"/>
    </source>
</evidence>
<dbReference type="InterPro" id="IPR005844">
    <property type="entry name" value="A-D-PHexomutase_a/b/a-I"/>
</dbReference>
<keyword evidence="5 7" id="KW-0460">Magnesium</keyword>
<accession>A0ABP8NK29</accession>
<dbReference type="InterPro" id="IPR005846">
    <property type="entry name" value="A-D-PHexomutase_a/b/a-III"/>
</dbReference>
<feature type="domain" description="Alpha-D-phosphohexomutase C-terminal" evidence="8">
    <location>
        <begin position="406"/>
        <end position="463"/>
    </location>
</feature>
<dbReference type="Pfam" id="PF00408">
    <property type="entry name" value="PGM_PMM_IV"/>
    <property type="match status" value="1"/>
</dbReference>
<evidence type="ECO:0000259" key="9">
    <source>
        <dbReference type="Pfam" id="PF02878"/>
    </source>
</evidence>
<dbReference type="SUPFAM" id="SSF55957">
    <property type="entry name" value="Phosphoglucomutase, C-terminal domain"/>
    <property type="match status" value="1"/>
</dbReference>
<keyword evidence="4 7" id="KW-0479">Metal-binding</keyword>
<evidence type="ECO:0000256" key="7">
    <source>
        <dbReference type="RuleBase" id="RU004326"/>
    </source>
</evidence>
<comment type="similarity">
    <text evidence="2 7">Belongs to the phosphohexose mutase family.</text>
</comment>
<evidence type="ECO:0000313" key="13">
    <source>
        <dbReference type="Proteomes" id="UP001500067"/>
    </source>
</evidence>
<keyword evidence="3" id="KW-0597">Phosphoprotein</keyword>
<dbReference type="Proteomes" id="UP001500067">
    <property type="component" value="Unassembled WGS sequence"/>
</dbReference>
<dbReference type="PANTHER" id="PTHR45745:SF1">
    <property type="entry name" value="PHOSPHOGLUCOMUTASE 2B-RELATED"/>
    <property type="match status" value="1"/>
</dbReference>
<dbReference type="InterPro" id="IPR016066">
    <property type="entry name" value="A-D-PHexomutase_CS"/>
</dbReference>
<dbReference type="InterPro" id="IPR005845">
    <property type="entry name" value="A-D-PHexomutase_a/b/a-II"/>
</dbReference>
<feature type="domain" description="Alpha-D-phosphohexomutase alpha/beta/alpha" evidence="10">
    <location>
        <begin position="163"/>
        <end position="260"/>
    </location>
</feature>
<dbReference type="Pfam" id="PF02879">
    <property type="entry name" value="PGM_PMM_II"/>
    <property type="match status" value="1"/>
</dbReference>
<dbReference type="SUPFAM" id="SSF53738">
    <property type="entry name" value="Phosphoglucomutase, first 3 domains"/>
    <property type="match status" value="2"/>
</dbReference>
<feature type="domain" description="Alpha-D-phosphohexomutase alpha/beta/alpha" evidence="9">
    <location>
        <begin position="6"/>
        <end position="136"/>
    </location>
</feature>
<evidence type="ECO:0000259" key="8">
    <source>
        <dbReference type="Pfam" id="PF00408"/>
    </source>
</evidence>
<comment type="cofactor">
    <cofactor evidence="1">
        <name>Mg(2+)</name>
        <dbReference type="ChEBI" id="CHEBI:18420"/>
    </cofactor>
</comment>
<comment type="caution">
    <text evidence="12">The sequence shown here is derived from an EMBL/GenBank/DDBJ whole genome shotgun (WGS) entry which is preliminary data.</text>
</comment>
<reference evidence="13" key="1">
    <citation type="journal article" date="2019" name="Int. J. Syst. Evol. Microbiol.">
        <title>The Global Catalogue of Microorganisms (GCM) 10K type strain sequencing project: providing services to taxonomists for standard genome sequencing and annotation.</title>
        <authorList>
            <consortium name="The Broad Institute Genomics Platform"/>
            <consortium name="The Broad Institute Genome Sequencing Center for Infectious Disease"/>
            <person name="Wu L."/>
            <person name="Ma J."/>
        </authorList>
    </citation>
    <scope>NUCLEOTIDE SEQUENCE [LARGE SCALE GENOMIC DNA]</scope>
    <source>
        <strain evidence="13">JCM 32105</strain>
    </source>
</reference>
<organism evidence="12 13">
    <name type="scientific">Nemorincola caseinilytica</name>
    <dbReference type="NCBI Taxonomy" id="2054315"/>
    <lineage>
        <taxon>Bacteria</taxon>
        <taxon>Pseudomonadati</taxon>
        <taxon>Bacteroidota</taxon>
        <taxon>Chitinophagia</taxon>
        <taxon>Chitinophagales</taxon>
        <taxon>Chitinophagaceae</taxon>
        <taxon>Nemorincola</taxon>
    </lineage>
</organism>
<dbReference type="RefSeq" id="WP_345084036.1">
    <property type="nucleotide sequence ID" value="NZ_BAABFA010000019.1"/>
</dbReference>
<dbReference type="PRINTS" id="PR00509">
    <property type="entry name" value="PGMPMM"/>
</dbReference>
<keyword evidence="13" id="KW-1185">Reference proteome</keyword>
<dbReference type="PANTHER" id="PTHR45745">
    <property type="entry name" value="PHOSPHOMANNOMUTASE 45A"/>
    <property type="match status" value="1"/>
</dbReference>
<name>A0ABP8NK29_9BACT</name>
<dbReference type="InterPro" id="IPR005841">
    <property type="entry name" value="Alpha-D-phosphohexomutase_SF"/>
</dbReference>
<dbReference type="InterPro" id="IPR036900">
    <property type="entry name" value="A-D-PHexomutase_C_sf"/>
</dbReference>
<feature type="domain" description="Alpha-D-phosphohexomutase alpha/beta/alpha" evidence="11">
    <location>
        <begin position="266"/>
        <end position="373"/>
    </location>
</feature>
<dbReference type="Pfam" id="PF02878">
    <property type="entry name" value="PGM_PMM_I"/>
    <property type="match status" value="1"/>
</dbReference>
<evidence type="ECO:0000256" key="3">
    <source>
        <dbReference type="ARBA" id="ARBA00022553"/>
    </source>
</evidence>